<dbReference type="Gene3D" id="3.30.70.270">
    <property type="match status" value="1"/>
</dbReference>
<name>A0A4Y3TQR1_9PROT</name>
<evidence type="ECO:0000256" key="1">
    <source>
        <dbReference type="ARBA" id="ARBA00012528"/>
    </source>
</evidence>
<dbReference type="NCBIfam" id="TIGR00254">
    <property type="entry name" value="GGDEF"/>
    <property type="match status" value="1"/>
</dbReference>
<gene>
    <name evidence="4" type="ORF">APE01nite_11580</name>
</gene>
<evidence type="ECO:0000259" key="3">
    <source>
        <dbReference type="PROSITE" id="PS50887"/>
    </source>
</evidence>
<evidence type="ECO:0000313" key="4">
    <source>
        <dbReference type="EMBL" id="GEB85361.1"/>
    </source>
</evidence>
<dbReference type="InterPro" id="IPR043128">
    <property type="entry name" value="Rev_trsase/Diguanyl_cyclase"/>
</dbReference>
<dbReference type="Proteomes" id="UP000317730">
    <property type="component" value="Unassembled WGS sequence"/>
</dbReference>
<protein>
    <recommendedName>
        <fullName evidence="1">diguanylate cyclase</fullName>
        <ecNumber evidence="1">2.7.7.65</ecNumber>
    </recommendedName>
</protein>
<comment type="caution">
    <text evidence="4">The sequence shown here is derived from an EMBL/GenBank/DDBJ whole genome shotgun (WGS) entry which is preliminary data.</text>
</comment>
<sequence length="179" mass="20460">MTIHDITVEAEKVDEAEERAERDQLTHLFNRFGFYEGIKEFTCLSEPVFCVTYIDIDHFKSINDTYGHEVGDLMLGKLSNILLSEMRESDIVSRFGGDEFVIATLSDKSTTKAILQRVVDRVRLEAFEISKDKKINITISCGFSSYEPGKRIDMLIQEADSALYDAKRSGRDRVCEFSH</sequence>
<feature type="domain" description="GGDEF" evidence="3">
    <location>
        <begin position="47"/>
        <end position="179"/>
    </location>
</feature>
<keyword evidence="5" id="KW-1185">Reference proteome</keyword>
<dbReference type="EC" id="2.7.7.65" evidence="1"/>
<evidence type="ECO:0000256" key="2">
    <source>
        <dbReference type="ARBA" id="ARBA00034247"/>
    </source>
</evidence>
<dbReference type="AlphaFoldDB" id="A0A4Y3TQR1"/>
<dbReference type="SMART" id="SM00267">
    <property type="entry name" value="GGDEF"/>
    <property type="match status" value="1"/>
</dbReference>
<dbReference type="Pfam" id="PF00990">
    <property type="entry name" value="GGDEF"/>
    <property type="match status" value="1"/>
</dbReference>
<proteinExistence type="predicted"/>
<dbReference type="FunFam" id="3.30.70.270:FF:000001">
    <property type="entry name" value="Diguanylate cyclase domain protein"/>
    <property type="match status" value="1"/>
</dbReference>
<accession>A0A4Y3TQR1</accession>
<dbReference type="CDD" id="cd01949">
    <property type="entry name" value="GGDEF"/>
    <property type="match status" value="1"/>
</dbReference>
<reference evidence="4 5" key="1">
    <citation type="submission" date="2019-06" db="EMBL/GenBank/DDBJ databases">
        <title>Whole genome shotgun sequence of Acetobacter peroxydans NBRC 13755.</title>
        <authorList>
            <person name="Hosoyama A."/>
            <person name="Uohara A."/>
            <person name="Ohji S."/>
            <person name="Ichikawa N."/>
        </authorList>
    </citation>
    <scope>NUCLEOTIDE SEQUENCE [LARGE SCALE GENOMIC DNA]</scope>
    <source>
        <strain evidence="4 5">NBRC 13755</strain>
    </source>
</reference>
<dbReference type="EMBL" id="BJMV01000005">
    <property type="protein sequence ID" value="GEB85361.1"/>
    <property type="molecule type" value="Genomic_DNA"/>
</dbReference>
<dbReference type="PANTHER" id="PTHR45138">
    <property type="entry name" value="REGULATORY COMPONENTS OF SENSORY TRANSDUCTION SYSTEM"/>
    <property type="match status" value="1"/>
</dbReference>
<evidence type="ECO:0000313" key="5">
    <source>
        <dbReference type="Proteomes" id="UP000317730"/>
    </source>
</evidence>
<dbReference type="PROSITE" id="PS50887">
    <property type="entry name" value="GGDEF"/>
    <property type="match status" value="1"/>
</dbReference>
<dbReference type="PANTHER" id="PTHR45138:SF9">
    <property type="entry name" value="DIGUANYLATE CYCLASE DGCM-RELATED"/>
    <property type="match status" value="1"/>
</dbReference>
<dbReference type="InterPro" id="IPR029787">
    <property type="entry name" value="Nucleotide_cyclase"/>
</dbReference>
<comment type="catalytic activity">
    <reaction evidence="2">
        <text>2 GTP = 3',3'-c-di-GMP + 2 diphosphate</text>
        <dbReference type="Rhea" id="RHEA:24898"/>
        <dbReference type="ChEBI" id="CHEBI:33019"/>
        <dbReference type="ChEBI" id="CHEBI:37565"/>
        <dbReference type="ChEBI" id="CHEBI:58805"/>
        <dbReference type="EC" id="2.7.7.65"/>
    </reaction>
</comment>
<organism evidence="4 5">
    <name type="scientific">Acetobacter peroxydans</name>
    <dbReference type="NCBI Taxonomy" id="104098"/>
    <lineage>
        <taxon>Bacteria</taxon>
        <taxon>Pseudomonadati</taxon>
        <taxon>Pseudomonadota</taxon>
        <taxon>Alphaproteobacteria</taxon>
        <taxon>Acetobacterales</taxon>
        <taxon>Acetobacteraceae</taxon>
        <taxon>Acetobacter</taxon>
    </lineage>
</organism>
<dbReference type="GO" id="GO:0052621">
    <property type="term" value="F:diguanylate cyclase activity"/>
    <property type="evidence" value="ECO:0007669"/>
    <property type="project" value="UniProtKB-EC"/>
</dbReference>
<dbReference type="InterPro" id="IPR050469">
    <property type="entry name" value="Diguanylate_Cyclase"/>
</dbReference>
<dbReference type="SUPFAM" id="SSF55073">
    <property type="entry name" value="Nucleotide cyclase"/>
    <property type="match status" value="1"/>
</dbReference>
<dbReference type="InterPro" id="IPR000160">
    <property type="entry name" value="GGDEF_dom"/>
</dbReference>